<name>A0A314L4L3_NICAT</name>
<keyword evidence="3" id="KW-1185">Reference proteome</keyword>
<sequence>MQCNTEFMYQQFSNRFISLDESKQFTNEILFDVVCIVIKVKALNGEGRSKRREVIVMNERYDRKTLTLWGDLAEIEGELLESIENSKPVVAFCDAKSSTFQGDFVLSTTPVSSVLIYPTFEKAKNLNKWNDNMKASKIDISLMPSRLMQIAREVKITDIIDGSIVNLKDIYCKFKAKITDINSNHDPWYHACKKCHKRVTVINSSATCGYCKIEDIDYDERYRLKFDVSAEEQYISITLFDGARYFFGCDVKEYVDSTSEKKEESKYFGFE</sequence>
<comment type="caution">
    <text evidence="2">The sequence shown here is derived from an EMBL/GenBank/DDBJ whole genome shotgun (WGS) entry which is preliminary data.</text>
</comment>
<reference evidence="2" key="1">
    <citation type="submission" date="2016-11" db="EMBL/GenBank/DDBJ databases">
        <title>The genome of Nicotiana attenuata.</title>
        <authorList>
            <person name="Xu S."/>
            <person name="Brockmoeller T."/>
            <person name="Gaquerel E."/>
            <person name="Navarro A."/>
            <person name="Kuhl H."/>
            <person name="Gase K."/>
            <person name="Ling Z."/>
            <person name="Zhou W."/>
            <person name="Kreitzer C."/>
            <person name="Stanke M."/>
            <person name="Tang H."/>
            <person name="Lyons E."/>
            <person name="Pandey P."/>
            <person name="Pandey S.P."/>
            <person name="Timmermann B."/>
            <person name="Baldwin I.T."/>
        </authorList>
    </citation>
    <scope>NUCLEOTIDE SEQUENCE [LARGE SCALE GENOMIC DNA]</scope>
    <source>
        <strain evidence="2">UT</strain>
    </source>
</reference>
<evidence type="ECO:0000259" key="1">
    <source>
        <dbReference type="Pfam" id="PF08646"/>
    </source>
</evidence>
<organism evidence="2 3">
    <name type="scientific">Nicotiana attenuata</name>
    <name type="common">Coyote tobacco</name>
    <dbReference type="NCBI Taxonomy" id="49451"/>
    <lineage>
        <taxon>Eukaryota</taxon>
        <taxon>Viridiplantae</taxon>
        <taxon>Streptophyta</taxon>
        <taxon>Embryophyta</taxon>
        <taxon>Tracheophyta</taxon>
        <taxon>Spermatophyta</taxon>
        <taxon>Magnoliopsida</taxon>
        <taxon>eudicotyledons</taxon>
        <taxon>Gunneridae</taxon>
        <taxon>Pentapetalae</taxon>
        <taxon>asterids</taxon>
        <taxon>lamiids</taxon>
        <taxon>Solanales</taxon>
        <taxon>Solanaceae</taxon>
        <taxon>Nicotianoideae</taxon>
        <taxon>Nicotianeae</taxon>
        <taxon>Nicotiana</taxon>
    </lineage>
</organism>
<dbReference type="SUPFAM" id="SSF50249">
    <property type="entry name" value="Nucleic acid-binding proteins"/>
    <property type="match status" value="2"/>
</dbReference>
<keyword evidence="2" id="KW-0238">DNA-binding</keyword>
<dbReference type="PANTHER" id="PTHR47165:SF4">
    <property type="entry name" value="OS03G0429900 PROTEIN"/>
    <property type="match status" value="1"/>
</dbReference>
<dbReference type="Pfam" id="PF08646">
    <property type="entry name" value="Rep_fac-A_C"/>
    <property type="match status" value="1"/>
</dbReference>
<dbReference type="Proteomes" id="UP000187609">
    <property type="component" value="Unassembled WGS sequence"/>
</dbReference>
<feature type="domain" description="Replication factor A C-terminal" evidence="1">
    <location>
        <begin position="171"/>
        <end position="264"/>
    </location>
</feature>
<dbReference type="SMR" id="A0A314L4L3"/>
<dbReference type="EMBL" id="MJEQ01000406">
    <property type="protein sequence ID" value="OIT36661.1"/>
    <property type="molecule type" value="Genomic_DNA"/>
</dbReference>
<dbReference type="Gene3D" id="2.40.50.140">
    <property type="entry name" value="Nucleic acid-binding proteins"/>
    <property type="match status" value="2"/>
</dbReference>
<dbReference type="STRING" id="49451.A0A314L4L3"/>
<evidence type="ECO:0000313" key="2">
    <source>
        <dbReference type="EMBL" id="OIT36661.1"/>
    </source>
</evidence>
<evidence type="ECO:0000313" key="3">
    <source>
        <dbReference type="Proteomes" id="UP000187609"/>
    </source>
</evidence>
<gene>
    <name evidence="2" type="primary">RPA1B_0</name>
    <name evidence="2" type="ORF">A4A49_08389</name>
</gene>
<dbReference type="AlphaFoldDB" id="A0A314L4L3"/>
<dbReference type="PANTHER" id="PTHR47165">
    <property type="entry name" value="OS03G0429900 PROTEIN"/>
    <property type="match status" value="1"/>
</dbReference>
<protein>
    <submittedName>
        <fullName evidence="2">Replication protein a 70 kDa dna-binding subunit b</fullName>
    </submittedName>
</protein>
<accession>A0A314L4L3</accession>
<proteinExistence type="predicted"/>
<dbReference type="InterPro" id="IPR012340">
    <property type="entry name" value="NA-bd_OB-fold"/>
</dbReference>
<dbReference type="InterPro" id="IPR013955">
    <property type="entry name" value="Rep_factor-A_C"/>
</dbReference>
<dbReference type="Gramene" id="OIT36661">
    <property type="protein sequence ID" value="OIT36661"/>
    <property type="gene ID" value="A4A49_08389"/>
</dbReference>
<dbReference type="GO" id="GO:0003677">
    <property type="term" value="F:DNA binding"/>
    <property type="evidence" value="ECO:0007669"/>
    <property type="project" value="UniProtKB-KW"/>
</dbReference>